<dbReference type="CDD" id="cd09631">
    <property type="entry name" value="DOMON_DOH"/>
    <property type="match status" value="1"/>
</dbReference>
<comment type="subcellular location">
    <subcellularLocation>
        <location evidence="1">Membrane</location>
        <topology evidence="1">Multi-pass membrane protein</topology>
    </subcellularLocation>
</comment>
<feature type="domain" description="DOMON" evidence="7">
    <location>
        <begin position="28"/>
        <end position="149"/>
    </location>
</feature>
<dbReference type="InterPro" id="IPR017927">
    <property type="entry name" value="FAD-bd_FR_type"/>
</dbReference>
<evidence type="ECO:0000256" key="6">
    <source>
        <dbReference type="SAM" id="Phobius"/>
    </source>
</evidence>
<evidence type="ECO:0000313" key="9">
    <source>
        <dbReference type="EMBL" id="CAI5744580.1"/>
    </source>
</evidence>
<keyword evidence="2 6" id="KW-0812">Transmembrane</keyword>
<protein>
    <recommendedName>
        <fullName evidence="11">Transmembrane protein</fullName>
    </recommendedName>
</protein>
<evidence type="ECO:0000256" key="1">
    <source>
        <dbReference type="ARBA" id="ARBA00004141"/>
    </source>
</evidence>
<dbReference type="Pfam" id="PF01794">
    <property type="entry name" value="Ferric_reduct"/>
    <property type="match status" value="1"/>
</dbReference>
<dbReference type="Proteomes" id="UP001162029">
    <property type="component" value="Unassembled WGS sequence"/>
</dbReference>
<keyword evidence="10" id="KW-1185">Reference proteome</keyword>
<feature type="domain" description="FAD-binding FR-type" evidence="8">
    <location>
        <begin position="437"/>
        <end position="544"/>
    </location>
</feature>
<evidence type="ECO:0000256" key="2">
    <source>
        <dbReference type="ARBA" id="ARBA00022692"/>
    </source>
</evidence>
<dbReference type="AlphaFoldDB" id="A0AAV0V9P3"/>
<dbReference type="SFLD" id="SFLDG01168">
    <property type="entry name" value="Ferric_reductase_subgroup_(FRE"/>
    <property type="match status" value="1"/>
</dbReference>
<accession>A0AAV0V9P3</accession>
<feature type="transmembrane region" description="Helical" evidence="6">
    <location>
        <begin position="295"/>
        <end position="318"/>
    </location>
</feature>
<evidence type="ECO:0000259" key="8">
    <source>
        <dbReference type="PROSITE" id="PS51384"/>
    </source>
</evidence>
<evidence type="ECO:0000256" key="4">
    <source>
        <dbReference type="ARBA" id="ARBA00023002"/>
    </source>
</evidence>
<keyword evidence="5 6" id="KW-0472">Membrane</keyword>
<comment type="caution">
    <text evidence="9">The sequence shown here is derived from an EMBL/GenBank/DDBJ whole genome shotgun (WGS) entry which is preliminary data.</text>
</comment>
<dbReference type="SFLD" id="SFLDS00052">
    <property type="entry name" value="Ferric_Reductase_Domain"/>
    <property type="match status" value="1"/>
</dbReference>
<organism evidence="9 10">
    <name type="scientific">Peronospora destructor</name>
    <dbReference type="NCBI Taxonomy" id="86335"/>
    <lineage>
        <taxon>Eukaryota</taxon>
        <taxon>Sar</taxon>
        <taxon>Stramenopiles</taxon>
        <taxon>Oomycota</taxon>
        <taxon>Peronosporomycetes</taxon>
        <taxon>Peronosporales</taxon>
        <taxon>Peronosporaceae</taxon>
        <taxon>Peronospora</taxon>
    </lineage>
</organism>
<feature type="transmembrane region" description="Helical" evidence="6">
    <location>
        <begin position="200"/>
        <end position="222"/>
    </location>
</feature>
<dbReference type="Pfam" id="PF08030">
    <property type="entry name" value="NAD_binding_6"/>
    <property type="match status" value="1"/>
</dbReference>
<dbReference type="InterPro" id="IPR050369">
    <property type="entry name" value="RBOH/FRE"/>
</dbReference>
<feature type="transmembrane region" description="Helical" evidence="6">
    <location>
        <begin position="415"/>
        <end position="434"/>
    </location>
</feature>
<dbReference type="PANTHER" id="PTHR11972">
    <property type="entry name" value="NADPH OXIDASE"/>
    <property type="match status" value="1"/>
</dbReference>
<dbReference type="SUPFAM" id="SSF63380">
    <property type="entry name" value="Riboflavin synthase domain-like"/>
    <property type="match status" value="1"/>
</dbReference>
<evidence type="ECO:0000256" key="5">
    <source>
        <dbReference type="ARBA" id="ARBA00023136"/>
    </source>
</evidence>
<feature type="transmembrane region" description="Helical" evidence="6">
    <location>
        <begin position="263"/>
        <end position="283"/>
    </location>
</feature>
<feature type="transmembrane region" description="Helical" evidence="6">
    <location>
        <begin position="362"/>
        <end position="379"/>
    </location>
</feature>
<evidence type="ECO:0008006" key="11">
    <source>
        <dbReference type="Google" id="ProtNLM"/>
    </source>
</evidence>
<dbReference type="Pfam" id="PF08022">
    <property type="entry name" value="FAD_binding_8"/>
    <property type="match status" value="1"/>
</dbReference>
<evidence type="ECO:0000313" key="10">
    <source>
        <dbReference type="Proteomes" id="UP001162029"/>
    </source>
</evidence>
<keyword evidence="3 6" id="KW-1133">Transmembrane helix</keyword>
<sequence>MASAQVATSDICSSAAFLALPGTRLGDSPIFMRALVKGDEVCIEYQLEASVASQATWFGVGPSRSSAMVSSPASNVMIFFKDTGKPVSYLLGGYISSDVTEESDQSTFVVGSTSTNSMSFSFQRTLAAATSSEVTVSATGAMEFIWAYGTSWPISSHRSGTNGAATFNIAAAAASSGSISSSISSSVSTAWCDDKNCPGIVGGSAFAVMAVCGLLLTTVFKFSPVGKLLLHRTVASPPVKSTTNAPVAKPHTLFIQALADLHFGEVLVMLIFVAAVIVLIALLSDKEKNIVSGQVSLLALMFLILPVARLPLWSALFGSSFERIVKFHRWLGLIMIVALIVHVTMASKVVKLTLNEKYREVTPLYGFIAFVCFVVMLVMSIEPIRRMYFEVFYFSHRVLSIVGFVFAILHSPKLIGLALCVPLGLYALGLLYRWSSAFTGSYKVSASVHLDSNSTTLVLESTAKTGMLAMNVNPGSYFMVRLPAISATQWHPFSSIVTPDGKSLGFCIKAMGNESFTRKLLEKASTQYDLTANLCGPFGKMSLNVEFYDAVVLVAGGVGITPMMNLVNQMRLFPKTTTNLDKARKTADWYVVWAVRNPEDILMMEEFLPSHAQLDFAARSSIQDLNTAILGNFAPAAININWMFHVSNARSGGVVTRANGEILSYRSGQPILDEVINTSRFNGRKVTVVACGPPTMTVEAQSLARNCSFDFHKEVFDW</sequence>
<dbReference type="InterPro" id="IPR017938">
    <property type="entry name" value="Riboflavin_synthase-like_b-brl"/>
</dbReference>
<dbReference type="EMBL" id="CANTFM010002147">
    <property type="protein sequence ID" value="CAI5744580.1"/>
    <property type="molecule type" value="Genomic_DNA"/>
</dbReference>
<dbReference type="InterPro" id="IPR039261">
    <property type="entry name" value="FNR_nucleotide-bd"/>
</dbReference>
<keyword evidence="4" id="KW-0560">Oxidoreductase</keyword>
<dbReference type="SUPFAM" id="SSF52343">
    <property type="entry name" value="Ferredoxin reductase-like, C-terminal NADP-linked domain"/>
    <property type="match status" value="1"/>
</dbReference>
<dbReference type="GO" id="GO:0016491">
    <property type="term" value="F:oxidoreductase activity"/>
    <property type="evidence" value="ECO:0007669"/>
    <property type="project" value="UniProtKB-KW"/>
</dbReference>
<dbReference type="PROSITE" id="PS51384">
    <property type="entry name" value="FAD_FR"/>
    <property type="match status" value="1"/>
</dbReference>
<dbReference type="InterPro" id="IPR013112">
    <property type="entry name" value="FAD-bd_8"/>
</dbReference>
<feature type="transmembrane region" description="Helical" evidence="6">
    <location>
        <begin position="391"/>
        <end position="409"/>
    </location>
</feature>
<proteinExistence type="predicted"/>
<dbReference type="GO" id="GO:0005886">
    <property type="term" value="C:plasma membrane"/>
    <property type="evidence" value="ECO:0007669"/>
    <property type="project" value="TreeGrafter"/>
</dbReference>
<dbReference type="InterPro" id="IPR013130">
    <property type="entry name" value="Fe3_Rdtase_TM_dom"/>
</dbReference>
<dbReference type="Gene3D" id="2.40.30.10">
    <property type="entry name" value="Translation factors"/>
    <property type="match status" value="1"/>
</dbReference>
<dbReference type="CDD" id="cd06186">
    <property type="entry name" value="NOX_Duox_like_FAD_NADP"/>
    <property type="match status" value="1"/>
</dbReference>
<dbReference type="InterPro" id="IPR045266">
    <property type="entry name" value="DOH_DOMON"/>
</dbReference>
<feature type="transmembrane region" description="Helical" evidence="6">
    <location>
        <begin position="330"/>
        <end position="350"/>
    </location>
</feature>
<reference evidence="9" key="1">
    <citation type="submission" date="2022-12" db="EMBL/GenBank/DDBJ databases">
        <authorList>
            <person name="Webb A."/>
        </authorList>
    </citation>
    <scope>NUCLEOTIDE SEQUENCE</scope>
    <source>
        <strain evidence="9">Pd1</strain>
    </source>
</reference>
<evidence type="ECO:0000256" key="3">
    <source>
        <dbReference type="ARBA" id="ARBA00022989"/>
    </source>
</evidence>
<name>A0AAV0V9P3_9STRA</name>
<dbReference type="Gene3D" id="3.40.50.80">
    <property type="entry name" value="Nucleotide-binding domain of ferredoxin-NADP reductase (FNR) module"/>
    <property type="match status" value="1"/>
</dbReference>
<gene>
    <name evidence="9" type="ORF">PDE001_LOCUS9717</name>
</gene>
<evidence type="ECO:0000259" key="7">
    <source>
        <dbReference type="PROSITE" id="PS50836"/>
    </source>
</evidence>
<dbReference type="InterPro" id="IPR013121">
    <property type="entry name" value="Fe_red_NAD-bd_6"/>
</dbReference>
<dbReference type="PANTHER" id="PTHR11972:SF69">
    <property type="entry name" value="FERRIC REDUCTION OXIDASE 6-RELATED"/>
    <property type="match status" value="1"/>
</dbReference>
<dbReference type="PROSITE" id="PS50836">
    <property type="entry name" value="DOMON"/>
    <property type="match status" value="1"/>
</dbReference>
<dbReference type="InterPro" id="IPR005018">
    <property type="entry name" value="DOMON_domain"/>
</dbReference>